<dbReference type="EMBL" id="JABWGV010000002">
    <property type="protein sequence ID" value="NVD44750.1"/>
    <property type="molecule type" value="Genomic_DNA"/>
</dbReference>
<evidence type="ECO:0008006" key="3">
    <source>
        <dbReference type="Google" id="ProtNLM"/>
    </source>
</evidence>
<proteinExistence type="predicted"/>
<evidence type="ECO:0000313" key="2">
    <source>
        <dbReference type="Proteomes" id="UP000561438"/>
    </source>
</evidence>
<reference evidence="1 2" key="1">
    <citation type="submission" date="2020-06" db="EMBL/GenBank/DDBJ databases">
        <title>Altererythrobacter sp. HHU K3-1.</title>
        <authorList>
            <person name="Zhang D."/>
            <person name="Xue H."/>
        </authorList>
    </citation>
    <scope>NUCLEOTIDE SEQUENCE [LARGE SCALE GENOMIC DNA]</scope>
    <source>
        <strain evidence="1 2">HHU K3-1</strain>
    </source>
</reference>
<name>A0A850H2F6_9SPHN</name>
<comment type="caution">
    <text evidence="1">The sequence shown here is derived from an EMBL/GenBank/DDBJ whole genome shotgun (WGS) entry which is preliminary data.</text>
</comment>
<dbReference type="RefSeq" id="WP_176267053.1">
    <property type="nucleotide sequence ID" value="NZ_JABWGV010000002.1"/>
</dbReference>
<dbReference type="Proteomes" id="UP000561438">
    <property type="component" value="Unassembled WGS sequence"/>
</dbReference>
<accession>A0A850H2F6</accession>
<sequence length="224" mass="25466">MSKFQRHSESPRIFDAFDSIRIINLPERKDRRSEMESQLAKVNLLSDPRVRFFDAIRPAERGDFTSVGAHGVYESHKRLLAEAASDGHSLLILEDDCDFTTDIEEAAATDDWDIFYGGYNAKDPSDLMHSDIEMAHMMGFSARGARLVSEYLENLEYEGIHPPIDAAYIWYRRSHPETPTYFAVPPIGVQRSSASDIAPRPWDRFGPTRMLAGGLRKLRTKARS</sequence>
<organism evidence="1 2">
    <name type="scientific">Qipengyuania atrilutea</name>
    <dbReference type="NCBI Taxonomy" id="2744473"/>
    <lineage>
        <taxon>Bacteria</taxon>
        <taxon>Pseudomonadati</taxon>
        <taxon>Pseudomonadota</taxon>
        <taxon>Alphaproteobacteria</taxon>
        <taxon>Sphingomonadales</taxon>
        <taxon>Erythrobacteraceae</taxon>
        <taxon>Qipengyuania</taxon>
    </lineage>
</organism>
<dbReference type="AlphaFoldDB" id="A0A850H2F6"/>
<evidence type="ECO:0000313" key="1">
    <source>
        <dbReference type="EMBL" id="NVD44750.1"/>
    </source>
</evidence>
<keyword evidence="2" id="KW-1185">Reference proteome</keyword>
<gene>
    <name evidence="1" type="ORF">HUV48_06915</name>
</gene>
<protein>
    <recommendedName>
        <fullName evidence="3">Glycosyl transferase</fullName>
    </recommendedName>
</protein>